<feature type="domain" description="YTH" evidence="3">
    <location>
        <begin position="452"/>
        <end position="593"/>
    </location>
</feature>
<reference evidence="4" key="1">
    <citation type="submission" date="2020-09" db="EMBL/GenBank/DDBJ databases">
        <title>Genome-Enabled Discovery of Anthraquinone Biosynthesis in Senna tora.</title>
        <authorList>
            <person name="Kang S.-H."/>
            <person name="Pandey R.P."/>
            <person name="Lee C.-M."/>
            <person name="Sim J.-S."/>
            <person name="Jeong J.-T."/>
            <person name="Choi B.-S."/>
            <person name="Jung M."/>
            <person name="Ginzburg D."/>
            <person name="Zhao K."/>
            <person name="Won S.Y."/>
            <person name="Oh T.-J."/>
            <person name="Yu Y."/>
            <person name="Kim N.-H."/>
            <person name="Lee O.R."/>
            <person name="Lee T.-H."/>
            <person name="Bashyal P."/>
            <person name="Kim T.-S."/>
            <person name="Lee W.-H."/>
            <person name="Kawkins C."/>
            <person name="Kim C.-K."/>
            <person name="Kim J.S."/>
            <person name="Ahn B.O."/>
            <person name="Rhee S.Y."/>
            <person name="Sohng J.K."/>
        </authorList>
    </citation>
    <scope>NUCLEOTIDE SEQUENCE</scope>
    <source>
        <tissue evidence="4">Leaf</tissue>
    </source>
</reference>
<feature type="region of interest" description="Disordered" evidence="2">
    <location>
        <begin position="175"/>
        <end position="236"/>
    </location>
</feature>
<dbReference type="InterPro" id="IPR045168">
    <property type="entry name" value="YTH_prot"/>
</dbReference>
<dbReference type="OrthoDB" id="306690at2759"/>
<dbReference type="GO" id="GO:0003729">
    <property type="term" value="F:mRNA binding"/>
    <property type="evidence" value="ECO:0007669"/>
    <property type="project" value="UniProtKB-UniRule"/>
</dbReference>
<dbReference type="CDD" id="cd21134">
    <property type="entry name" value="YTH"/>
    <property type="match status" value="1"/>
</dbReference>
<dbReference type="Proteomes" id="UP000634136">
    <property type="component" value="Unassembled WGS sequence"/>
</dbReference>
<feature type="region of interest" description="Disordered" evidence="2">
    <location>
        <begin position="305"/>
        <end position="330"/>
    </location>
</feature>
<protein>
    <recommendedName>
        <fullName evidence="1">YTH domain-containing family protein</fullName>
    </recommendedName>
</protein>
<feature type="compositionally biased region" description="Polar residues" evidence="2">
    <location>
        <begin position="175"/>
        <end position="204"/>
    </location>
</feature>
<dbReference type="GO" id="GO:0005737">
    <property type="term" value="C:cytoplasm"/>
    <property type="evidence" value="ECO:0007669"/>
    <property type="project" value="TreeGrafter"/>
</dbReference>
<dbReference type="Gene3D" id="3.10.590.10">
    <property type="entry name" value="ph1033 like domains"/>
    <property type="match status" value="1"/>
</dbReference>
<dbReference type="Pfam" id="PF04146">
    <property type="entry name" value="YTH"/>
    <property type="match status" value="1"/>
</dbReference>
<evidence type="ECO:0000313" key="5">
    <source>
        <dbReference type="Proteomes" id="UP000634136"/>
    </source>
</evidence>
<gene>
    <name evidence="4" type="ORF">G2W53_042699</name>
</gene>
<feature type="compositionally biased region" description="Low complexity" evidence="2">
    <location>
        <begin position="115"/>
        <end position="131"/>
    </location>
</feature>
<dbReference type="InterPro" id="IPR007275">
    <property type="entry name" value="YTH_domain"/>
</dbReference>
<dbReference type="AlphaFoldDB" id="A0A834SGD9"/>
<accession>A0A834SGD9</accession>
<keyword evidence="1" id="KW-0694">RNA-binding</keyword>
<feature type="region of interest" description="Disordered" evidence="2">
    <location>
        <begin position="109"/>
        <end position="140"/>
    </location>
</feature>
<comment type="function">
    <text evidence="1">Specifically recognizes and binds N6-methyladenosine (m6A)-containing RNAs, and regulates mRNA stability. M6A is a modification present at internal sites of mRNAs and some non-coding RNAs and plays a role in mRNA stability and processing.</text>
</comment>
<evidence type="ECO:0000313" key="4">
    <source>
        <dbReference type="EMBL" id="KAF7803588.1"/>
    </source>
</evidence>
<feature type="region of interest" description="Disordered" evidence="2">
    <location>
        <begin position="1"/>
        <end position="21"/>
    </location>
</feature>
<dbReference type="PANTHER" id="PTHR12357">
    <property type="entry name" value="YTH YT521-B HOMOLOGY DOMAIN-CONTAINING"/>
    <property type="match status" value="1"/>
</dbReference>
<organism evidence="4 5">
    <name type="scientific">Senna tora</name>
    <dbReference type="NCBI Taxonomy" id="362788"/>
    <lineage>
        <taxon>Eukaryota</taxon>
        <taxon>Viridiplantae</taxon>
        <taxon>Streptophyta</taxon>
        <taxon>Embryophyta</taxon>
        <taxon>Tracheophyta</taxon>
        <taxon>Spermatophyta</taxon>
        <taxon>Magnoliopsida</taxon>
        <taxon>eudicotyledons</taxon>
        <taxon>Gunneridae</taxon>
        <taxon>Pentapetalae</taxon>
        <taxon>rosids</taxon>
        <taxon>fabids</taxon>
        <taxon>Fabales</taxon>
        <taxon>Fabaceae</taxon>
        <taxon>Caesalpinioideae</taxon>
        <taxon>Cassia clade</taxon>
        <taxon>Senna</taxon>
    </lineage>
</organism>
<dbReference type="PANTHER" id="PTHR12357:SF95">
    <property type="entry name" value="YTH DOMAIN-CONTAINING FAMILY PROTEIN"/>
    <property type="match status" value="1"/>
</dbReference>
<dbReference type="PROSITE" id="PS50882">
    <property type="entry name" value="YTH"/>
    <property type="match status" value="1"/>
</dbReference>
<dbReference type="EMBL" id="JAAIUW010000013">
    <property type="protein sequence ID" value="KAF7803588.1"/>
    <property type="molecule type" value="Genomic_DNA"/>
</dbReference>
<proteinExistence type="inferred from homology"/>
<comment type="similarity">
    <text evidence="1">Belongs to the YTHDF family.</text>
</comment>
<evidence type="ECO:0000256" key="2">
    <source>
        <dbReference type="SAM" id="MobiDB-lite"/>
    </source>
</evidence>
<dbReference type="GO" id="GO:1990247">
    <property type="term" value="F:N6-methyladenosine-containing RNA reader activity"/>
    <property type="evidence" value="ECO:0007669"/>
    <property type="project" value="UniProtKB-UniRule"/>
</dbReference>
<dbReference type="GO" id="GO:0061157">
    <property type="term" value="P:mRNA destabilization"/>
    <property type="evidence" value="ECO:0007669"/>
    <property type="project" value="TreeGrafter"/>
</dbReference>
<keyword evidence="5" id="KW-1185">Reference proteome</keyword>
<evidence type="ECO:0000256" key="1">
    <source>
        <dbReference type="RuleBase" id="RU369095"/>
    </source>
</evidence>
<comment type="caution">
    <text evidence="4">The sequence shown here is derived from an EMBL/GenBank/DDBJ whole genome shotgun (WGS) entry which is preliminary data.</text>
</comment>
<evidence type="ECO:0000259" key="3">
    <source>
        <dbReference type="PROSITE" id="PS50882"/>
    </source>
</evidence>
<name>A0A834SGD9_9FABA</name>
<sequence length="653" mass="73197">MVSNRPSTASKRRSILASNASKRRSTSERVFSSTLHIGFSEEFYLLSYLPSLQLFLGFASVIAATTQLISKIHIIVNSRAVPAESIPITVPTGTADFSQEFVEADMTSLKDGVPSDSTSSISSSGNATSGIKSEADQESIEEQGFDEMHAHLDVNADGSDKVEFLQQSVSNASEALPSTSCVSSSNDVHNGTTDSSLNAKSSPKSLALEDLNDLKSTDRSGNSASKSPKSMPDMKKEKKIIKKVPHLLFNFSEIGLSRTYKTVGKSPSLARQKQLVFPPTDNQPTGRAMNVSDRPMPRVRNTQREMLPEQTRGPSLASQKHVFPSTDYRPAGRALSVNNRTTYRDKLNWNTEREMAPELTCGASLASQKHHVFPHTDNQPIGRVLSANDRPMSRDKFTWNPELELSPELTRGPRCYGGNFHVEPSTVKETFELSVSRDKYNLPGFQTEYENAKFYVIKSFNEDDVHKSIKYNVWTSSPFGNNKLNAAFLDAEAKSSKTRTKCPVFLFFSVNGSGQFVGVAEMIGPVDFKKDMDFWKHNKYNGFFPIRWHILKDVPNTQFRYIILPNNDNHRVTYSRDTQEVELKQGIEMLNIFKRYLAKTSLLDDYDFYLNRDKLFRAQSSTKNTTLRRAFVTISVFSADDFTRGRKDETSGI</sequence>